<dbReference type="InterPro" id="IPR014925">
    <property type="entry name" value="CGGC_dom"/>
</dbReference>
<sequence>MIEGDGKMKIGLIRCLQTEDMCGTTLCLKAIKEHMGAFQDIQEEIELMNINTCGGCPGKKAITRAENMVKNGCDTIVLSSCITQGSPIGFPCPNKDRMPSVLRKRLRDDIRILTYSH</sequence>
<dbReference type="SMART" id="SM01078">
    <property type="entry name" value="CGGC"/>
    <property type="match status" value="1"/>
</dbReference>
<organism evidence="2 3">
    <name type="scientific">Megasphaera paucivorans</name>
    <dbReference type="NCBI Taxonomy" id="349095"/>
    <lineage>
        <taxon>Bacteria</taxon>
        <taxon>Bacillati</taxon>
        <taxon>Bacillota</taxon>
        <taxon>Negativicutes</taxon>
        <taxon>Veillonellales</taxon>
        <taxon>Veillonellaceae</taxon>
        <taxon>Megasphaera</taxon>
    </lineage>
</organism>
<evidence type="ECO:0000313" key="2">
    <source>
        <dbReference type="EMBL" id="SDM81549.1"/>
    </source>
</evidence>
<evidence type="ECO:0000259" key="1">
    <source>
        <dbReference type="SMART" id="SM01078"/>
    </source>
</evidence>
<protein>
    <submittedName>
        <fullName evidence="2">CGGC domain-containing protein</fullName>
    </submittedName>
</protein>
<dbReference type="AlphaFoldDB" id="A0A1G9WAQ7"/>
<proteinExistence type="predicted"/>
<feature type="domain" description="CGGC" evidence="1">
    <location>
        <begin position="9"/>
        <end position="117"/>
    </location>
</feature>
<reference evidence="2 3" key="1">
    <citation type="submission" date="2016-10" db="EMBL/GenBank/DDBJ databases">
        <authorList>
            <person name="de Groot N.N."/>
        </authorList>
    </citation>
    <scope>NUCLEOTIDE SEQUENCE [LARGE SCALE GENOMIC DNA]</scope>
    <source>
        <strain evidence="2 3">DSM 16981</strain>
    </source>
</reference>
<accession>A0A1G9WAQ7</accession>
<evidence type="ECO:0000313" key="3">
    <source>
        <dbReference type="Proteomes" id="UP000199309"/>
    </source>
</evidence>
<gene>
    <name evidence="2" type="ORF">SAMN05660299_01575</name>
</gene>
<dbReference type="EMBL" id="FNHQ01000014">
    <property type="protein sequence ID" value="SDM81549.1"/>
    <property type="molecule type" value="Genomic_DNA"/>
</dbReference>
<keyword evidence="3" id="KW-1185">Reference proteome</keyword>
<dbReference type="Pfam" id="PF08821">
    <property type="entry name" value="CGGC"/>
    <property type="match status" value="1"/>
</dbReference>
<dbReference type="Proteomes" id="UP000199309">
    <property type="component" value="Unassembled WGS sequence"/>
</dbReference>
<dbReference type="STRING" id="349095.SAMN05660299_01575"/>
<name>A0A1G9WAQ7_9FIRM</name>